<evidence type="ECO:0000313" key="1">
    <source>
        <dbReference type="EMBL" id="GAF88740.1"/>
    </source>
</evidence>
<organism evidence="1">
    <name type="scientific">marine sediment metagenome</name>
    <dbReference type="NCBI Taxonomy" id="412755"/>
    <lineage>
        <taxon>unclassified sequences</taxon>
        <taxon>metagenomes</taxon>
        <taxon>ecological metagenomes</taxon>
    </lineage>
</organism>
<protein>
    <submittedName>
        <fullName evidence="1">Uncharacterized protein</fullName>
    </submittedName>
</protein>
<accession>X0UJQ5</accession>
<name>X0UJQ5_9ZZZZ</name>
<comment type="caution">
    <text evidence="1">The sequence shown here is derived from an EMBL/GenBank/DDBJ whole genome shotgun (WGS) entry which is preliminary data.</text>
</comment>
<sequence length="202" mass="20864">MPFQEIAAEYGALFELTCILNEGTITVTTTGRHKVAGTDLDPTFAFAAEISNGDYVSISVDASNTAALAGAGTPVVEGVVTNADAIIGRVINEPEWNNAPAATQNTWSVQMAKGYYRTANVEMMCVTGAHTALVLGAAGITNGCPVKWDLSANAYVDAGTAYTGAFCFHHWATVANGENLIGFGVFAGTTGNDDLAGCDVTA</sequence>
<dbReference type="AlphaFoldDB" id="X0UJQ5"/>
<gene>
    <name evidence="1" type="ORF">S01H1_31216</name>
</gene>
<dbReference type="EMBL" id="BARS01019247">
    <property type="protein sequence ID" value="GAF88740.1"/>
    <property type="molecule type" value="Genomic_DNA"/>
</dbReference>
<reference evidence="1" key="1">
    <citation type="journal article" date="2014" name="Front. Microbiol.">
        <title>High frequency of phylogenetically diverse reductive dehalogenase-homologous genes in deep subseafloor sedimentary metagenomes.</title>
        <authorList>
            <person name="Kawai M."/>
            <person name="Futagami T."/>
            <person name="Toyoda A."/>
            <person name="Takaki Y."/>
            <person name="Nishi S."/>
            <person name="Hori S."/>
            <person name="Arai W."/>
            <person name="Tsubouchi T."/>
            <person name="Morono Y."/>
            <person name="Uchiyama I."/>
            <person name="Ito T."/>
            <person name="Fujiyama A."/>
            <person name="Inagaki F."/>
            <person name="Takami H."/>
        </authorList>
    </citation>
    <scope>NUCLEOTIDE SEQUENCE</scope>
    <source>
        <strain evidence="1">Expedition CK06-06</strain>
    </source>
</reference>
<proteinExistence type="predicted"/>